<proteinExistence type="predicted"/>
<dbReference type="AlphaFoldDB" id="A0A844YGZ3"/>
<accession>A0A844YGZ3</accession>
<reference evidence="1 2" key="1">
    <citation type="submission" date="2019-12" db="EMBL/GenBank/DDBJ databases">
        <title>Genomic-based taxomic classification of the family Erythrobacteraceae.</title>
        <authorList>
            <person name="Xu L."/>
        </authorList>
    </citation>
    <scope>NUCLEOTIDE SEQUENCE [LARGE SCALE GENOMIC DNA]</scope>
    <source>
        <strain evidence="1 2">MCCC 1A09965</strain>
    </source>
</reference>
<dbReference type="PROSITE" id="PS51257">
    <property type="entry name" value="PROKAR_LIPOPROTEIN"/>
    <property type="match status" value="1"/>
</dbReference>
<evidence type="ECO:0000313" key="2">
    <source>
        <dbReference type="Proteomes" id="UP000445582"/>
    </source>
</evidence>
<comment type="caution">
    <text evidence="1">The sequence shown here is derived from an EMBL/GenBank/DDBJ whole genome shotgun (WGS) entry which is preliminary data.</text>
</comment>
<name>A0A844YGZ3_9SPHN</name>
<keyword evidence="2" id="KW-1185">Reference proteome</keyword>
<sequence length="149" mass="15853">MRDRSGGRSLALFLFAMLCGCQPGGGEDGIVTADDAEVFAMIGADETVRFTGTEPFWGGEVLGDQLRYSSMENPDGTRITVGRFAGNNGLAYSGKLDGLAFDMTITPGRCSDGMSDRDYPFVVTLKLGEETRSGCAWTDAAPFSENPSP</sequence>
<protein>
    <recommendedName>
        <fullName evidence="3">Lipoprotein</fullName>
    </recommendedName>
</protein>
<organism evidence="1 2">
    <name type="scientific">Qipengyuania oceanensis</name>
    <dbReference type="NCBI Taxonomy" id="1463597"/>
    <lineage>
        <taxon>Bacteria</taxon>
        <taxon>Pseudomonadati</taxon>
        <taxon>Pseudomonadota</taxon>
        <taxon>Alphaproteobacteria</taxon>
        <taxon>Sphingomonadales</taxon>
        <taxon>Erythrobacteraceae</taxon>
        <taxon>Qipengyuania</taxon>
    </lineage>
</organism>
<gene>
    <name evidence="1" type="ORF">GRI48_12240</name>
</gene>
<evidence type="ECO:0008006" key="3">
    <source>
        <dbReference type="Google" id="ProtNLM"/>
    </source>
</evidence>
<dbReference type="Proteomes" id="UP000445582">
    <property type="component" value="Unassembled WGS sequence"/>
</dbReference>
<evidence type="ECO:0000313" key="1">
    <source>
        <dbReference type="EMBL" id="MXO63780.1"/>
    </source>
</evidence>
<dbReference type="EMBL" id="WTYN01000003">
    <property type="protein sequence ID" value="MXO63780.1"/>
    <property type="molecule type" value="Genomic_DNA"/>
</dbReference>